<evidence type="ECO:0000313" key="2">
    <source>
        <dbReference type="Proteomes" id="UP000653343"/>
    </source>
</evidence>
<accession>A0ABQ2XXB0</accession>
<reference evidence="2" key="1">
    <citation type="journal article" date="2019" name="Int. J. Syst. Evol. Microbiol.">
        <title>The Global Catalogue of Microorganisms (GCM) 10K type strain sequencing project: providing services to taxonomists for standard genome sequencing and annotation.</title>
        <authorList>
            <consortium name="The Broad Institute Genomics Platform"/>
            <consortium name="The Broad Institute Genome Sequencing Center for Infectious Disease"/>
            <person name="Wu L."/>
            <person name="Ma J."/>
        </authorList>
    </citation>
    <scope>NUCLEOTIDE SEQUENCE [LARGE SCALE GENOMIC DNA]</scope>
    <source>
        <strain evidence="2">KCTC 23917</strain>
    </source>
</reference>
<dbReference type="RefSeq" id="WP_189356772.1">
    <property type="nucleotide sequence ID" value="NZ_BMYU01000003.1"/>
</dbReference>
<dbReference type="EMBL" id="BMYU01000003">
    <property type="protein sequence ID" value="GGX39702.1"/>
    <property type="molecule type" value="Genomic_DNA"/>
</dbReference>
<sequence length="286" mass="30854">MIFSTNSLRAVSVSGLAGVLLLTACGGSYDPFDGIAKGFAEGISCGLTNCKESAELSPGEIAIDVNVTQKMNGISVTATLHKSLNVFTAVRLSQTDGITVSLNGRNIPLSDISQGERLKFSGLLTDASTQALANIQFQRGNEYFPASVTLPAPFSILSPSGPVNLNRSAGKLRVQLSRDVSNGVYISLSLQCRRTDGSSFTDVTDFNPRLDNDAYRIDTAELDLLLNERSRTKNNQKPETAAVANCDIDMDWTNYVRGNVSNALNKYSSVRGQYAVTQRVYYDARA</sequence>
<comment type="caution">
    <text evidence="1">The sequence shown here is derived from an EMBL/GenBank/DDBJ whole genome shotgun (WGS) entry which is preliminary data.</text>
</comment>
<dbReference type="Proteomes" id="UP000653343">
    <property type="component" value="Unassembled WGS sequence"/>
</dbReference>
<evidence type="ECO:0000313" key="1">
    <source>
        <dbReference type="EMBL" id="GGX39702.1"/>
    </source>
</evidence>
<evidence type="ECO:0008006" key="3">
    <source>
        <dbReference type="Google" id="ProtNLM"/>
    </source>
</evidence>
<name>A0ABQ2XXB0_9BURK</name>
<keyword evidence="2" id="KW-1185">Reference proteome</keyword>
<protein>
    <recommendedName>
        <fullName evidence="3">Lipoprotein</fullName>
    </recommendedName>
</protein>
<gene>
    <name evidence="1" type="ORF">GCM10010946_17840</name>
</gene>
<proteinExistence type="predicted"/>
<organism evidence="1 2">
    <name type="scientific">Undibacterium squillarum</name>
    <dbReference type="NCBI Taxonomy" id="1131567"/>
    <lineage>
        <taxon>Bacteria</taxon>
        <taxon>Pseudomonadati</taxon>
        <taxon>Pseudomonadota</taxon>
        <taxon>Betaproteobacteria</taxon>
        <taxon>Burkholderiales</taxon>
        <taxon>Oxalobacteraceae</taxon>
        <taxon>Undibacterium</taxon>
    </lineage>
</organism>